<feature type="domain" description="G-protein coupled receptors family 1 profile" evidence="9">
    <location>
        <begin position="32"/>
        <end position="287"/>
    </location>
</feature>
<evidence type="ECO:0000256" key="5">
    <source>
        <dbReference type="ARBA" id="ARBA00023136"/>
    </source>
</evidence>
<reference evidence="10" key="1">
    <citation type="submission" date="2021-02" db="EMBL/GenBank/DDBJ databases">
        <authorList>
            <person name="Nowell W R."/>
        </authorList>
    </citation>
    <scope>NUCLEOTIDE SEQUENCE</scope>
</reference>
<feature type="transmembrane region" description="Helical" evidence="8">
    <location>
        <begin position="267"/>
        <end position="287"/>
    </location>
</feature>
<dbReference type="InterPro" id="IPR017452">
    <property type="entry name" value="GPCR_Rhodpsn_7TM"/>
</dbReference>
<organism evidence="10 12">
    <name type="scientific">Rotaria sordida</name>
    <dbReference type="NCBI Taxonomy" id="392033"/>
    <lineage>
        <taxon>Eukaryota</taxon>
        <taxon>Metazoa</taxon>
        <taxon>Spiralia</taxon>
        <taxon>Gnathifera</taxon>
        <taxon>Rotifera</taxon>
        <taxon>Eurotatoria</taxon>
        <taxon>Bdelloidea</taxon>
        <taxon>Philodinida</taxon>
        <taxon>Philodinidae</taxon>
        <taxon>Rotaria</taxon>
    </lineage>
</organism>
<feature type="transmembrane region" description="Helical" evidence="8">
    <location>
        <begin position="20"/>
        <end position="40"/>
    </location>
</feature>
<dbReference type="GO" id="GO:0004930">
    <property type="term" value="F:G protein-coupled receptor activity"/>
    <property type="evidence" value="ECO:0007669"/>
    <property type="project" value="UniProtKB-KW"/>
</dbReference>
<evidence type="ECO:0000256" key="8">
    <source>
        <dbReference type="SAM" id="Phobius"/>
    </source>
</evidence>
<dbReference type="EMBL" id="CAJNOO010002387">
    <property type="protein sequence ID" value="CAF1263176.1"/>
    <property type="molecule type" value="Genomic_DNA"/>
</dbReference>
<dbReference type="PANTHER" id="PTHR24243:SF230">
    <property type="entry name" value="G-PROTEIN COUPLED RECEPTORS FAMILY 1 PROFILE DOMAIN-CONTAINING PROTEIN"/>
    <property type="match status" value="1"/>
</dbReference>
<name>A0A815B067_9BILA</name>
<feature type="transmembrane region" description="Helical" evidence="8">
    <location>
        <begin position="95"/>
        <end position="114"/>
    </location>
</feature>
<dbReference type="PROSITE" id="PS50262">
    <property type="entry name" value="G_PROTEIN_RECEP_F1_2"/>
    <property type="match status" value="1"/>
</dbReference>
<dbReference type="PANTHER" id="PTHR24243">
    <property type="entry name" value="G-PROTEIN COUPLED RECEPTOR"/>
    <property type="match status" value="1"/>
</dbReference>
<evidence type="ECO:0000313" key="10">
    <source>
        <dbReference type="EMBL" id="CAF1263176.1"/>
    </source>
</evidence>
<keyword evidence="4" id="KW-0297">G-protein coupled receptor</keyword>
<feature type="transmembrane region" description="Helical" evidence="8">
    <location>
        <begin position="223"/>
        <end position="247"/>
    </location>
</feature>
<dbReference type="Proteomes" id="UP000663823">
    <property type="component" value="Unassembled WGS sequence"/>
</dbReference>
<feature type="transmembrane region" description="Helical" evidence="8">
    <location>
        <begin position="179"/>
        <end position="202"/>
    </location>
</feature>
<dbReference type="AlphaFoldDB" id="A0A815B067"/>
<evidence type="ECO:0000256" key="2">
    <source>
        <dbReference type="ARBA" id="ARBA00022692"/>
    </source>
</evidence>
<dbReference type="Gene3D" id="1.20.1070.10">
    <property type="entry name" value="Rhodopsin 7-helix transmembrane proteins"/>
    <property type="match status" value="1"/>
</dbReference>
<dbReference type="SUPFAM" id="SSF81321">
    <property type="entry name" value="Family A G protein-coupled receptor-like"/>
    <property type="match status" value="1"/>
</dbReference>
<gene>
    <name evidence="11" type="ORF">OTI717_LOCUS26743</name>
    <name evidence="10" type="ORF">RFH988_LOCUS27789</name>
</gene>
<evidence type="ECO:0000256" key="1">
    <source>
        <dbReference type="ARBA" id="ARBA00004141"/>
    </source>
</evidence>
<evidence type="ECO:0000313" key="12">
    <source>
        <dbReference type="Proteomes" id="UP000663882"/>
    </source>
</evidence>
<evidence type="ECO:0000256" key="6">
    <source>
        <dbReference type="ARBA" id="ARBA00023170"/>
    </source>
</evidence>
<keyword evidence="6" id="KW-0675">Receptor</keyword>
<dbReference type="EMBL" id="CAJOAX010005715">
    <property type="protein sequence ID" value="CAF3957916.1"/>
    <property type="molecule type" value="Genomic_DNA"/>
</dbReference>
<comment type="subcellular location">
    <subcellularLocation>
        <location evidence="1">Membrane</location>
        <topology evidence="1">Multi-pass membrane protein</topology>
    </subcellularLocation>
</comment>
<feature type="transmembrane region" description="Helical" evidence="8">
    <location>
        <begin position="134"/>
        <end position="159"/>
    </location>
</feature>
<dbReference type="GO" id="GO:0005886">
    <property type="term" value="C:plasma membrane"/>
    <property type="evidence" value="ECO:0007669"/>
    <property type="project" value="TreeGrafter"/>
</dbReference>
<protein>
    <recommendedName>
        <fullName evidence="9">G-protein coupled receptors family 1 profile domain-containing protein</fullName>
    </recommendedName>
</protein>
<dbReference type="Proteomes" id="UP000663882">
    <property type="component" value="Unassembled WGS sequence"/>
</dbReference>
<evidence type="ECO:0000259" key="9">
    <source>
        <dbReference type="PROSITE" id="PS50262"/>
    </source>
</evidence>
<evidence type="ECO:0000313" key="11">
    <source>
        <dbReference type="EMBL" id="CAF3957916.1"/>
    </source>
</evidence>
<comment type="caution">
    <text evidence="10">The sequence shown here is derived from an EMBL/GenBank/DDBJ whole genome shotgun (WGS) entry which is preliminary data.</text>
</comment>
<dbReference type="OrthoDB" id="10021362at2759"/>
<sequence>MSSLSTAQLIISISEHCMIGFGVTILLMGIIGNTINIIVLNNLRLFRGKPSVFYFIFESICNLAQLLINYPTRIMMDGFAINYTNMSLVWCKMRAYLVSILTLIPMFTVCCTSFDQFLSTHYQTVLRQMSTLTLAKYLTFAIVFIIILHGIPILVFFDLLPPNVCDIHNAIFSRYYSSVYYPIIQGALPMSIASLFSVLAFRNVRRIVRRQTRVIRRRLDRQLTAMVLSRAACLVIFILPFTMYRIYVLNITVQSDQLILSAINNNLLEVVTVTIFYVNYSANFYVFMATSSRYRHQVKHVLVKKIWLPFRHWLHFRLKCRNENRIVPEGTQIYHTSVDLE</sequence>
<evidence type="ECO:0000256" key="4">
    <source>
        <dbReference type="ARBA" id="ARBA00023040"/>
    </source>
</evidence>
<feature type="transmembrane region" description="Helical" evidence="8">
    <location>
        <begin position="52"/>
        <end position="70"/>
    </location>
</feature>
<evidence type="ECO:0000256" key="7">
    <source>
        <dbReference type="ARBA" id="ARBA00023224"/>
    </source>
</evidence>
<keyword evidence="5 8" id="KW-0472">Membrane</keyword>
<proteinExistence type="predicted"/>
<keyword evidence="2 8" id="KW-0812">Transmembrane</keyword>
<keyword evidence="3 8" id="KW-1133">Transmembrane helix</keyword>
<accession>A0A815B067</accession>
<evidence type="ECO:0000256" key="3">
    <source>
        <dbReference type="ARBA" id="ARBA00022989"/>
    </source>
</evidence>
<keyword evidence="7" id="KW-0807">Transducer</keyword>